<evidence type="ECO:0000256" key="1">
    <source>
        <dbReference type="SAM" id="MobiDB-lite"/>
    </source>
</evidence>
<accession>A0A939KLH6</accession>
<keyword evidence="4" id="KW-1185">Reference proteome</keyword>
<keyword evidence="2" id="KW-1133">Transmembrane helix</keyword>
<keyword evidence="2" id="KW-0812">Transmembrane</keyword>
<protein>
    <submittedName>
        <fullName evidence="3">Uncharacterized protein</fullName>
    </submittedName>
</protein>
<comment type="caution">
    <text evidence="3">The sequence shown here is derived from an EMBL/GenBank/DDBJ whole genome shotgun (WGS) entry which is preliminary data.</text>
</comment>
<gene>
    <name evidence="3" type="ORF">J1902_04605</name>
</gene>
<dbReference type="AlphaFoldDB" id="A0A939KLH6"/>
<feature type="transmembrane region" description="Helical" evidence="2">
    <location>
        <begin position="115"/>
        <end position="136"/>
    </location>
</feature>
<evidence type="ECO:0000313" key="3">
    <source>
        <dbReference type="EMBL" id="MBO1267268.1"/>
    </source>
</evidence>
<feature type="region of interest" description="Disordered" evidence="1">
    <location>
        <begin position="231"/>
        <end position="294"/>
    </location>
</feature>
<evidence type="ECO:0000256" key="2">
    <source>
        <dbReference type="SAM" id="Phobius"/>
    </source>
</evidence>
<dbReference type="Proteomes" id="UP000664164">
    <property type="component" value="Unassembled WGS sequence"/>
</dbReference>
<dbReference type="EMBL" id="JAFNLL010000007">
    <property type="protein sequence ID" value="MBO1267268.1"/>
    <property type="molecule type" value="Genomic_DNA"/>
</dbReference>
<evidence type="ECO:0000313" key="4">
    <source>
        <dbReference type="Proteomes" id="UP000664164"/>
    </source>
</evidence>
<feature type="compositionally biased region" description="Low complexity" evidence="1">
    <location>
        <begin position="243"/>
        <end position="276"/>
    </location>
</feature>
<reference evidence="3" key="1">
    <citation type="submission" date="2021-03" db="EMBL/GenBank/DDBJ databases">
        <title>A new species, PO-11, isolated from a karst cave deposit.</title>
        <authorList>
            <person name="Zhaoxiaoyong W."/>
        </authorList>
    </citation>
    <scope>NUCLEOTIDE SEQUENCE</scope>
    <source>
        <strain evidence="3">PO-11</strain>
    </source>
</reference>
<feature type="region of interest" description="Disordered" evidence="1">
    <location>
        <begin position="147"/>
        <end position="178"/>
    </location>
</feature>
<sequence>MVWVAPHILRNRRPQLQAAGAGMADTIDDEADEPRAGMVLKLAPQQEKPMETMHSTATALPQGSGETGRLPEATAAPAAFKVRSGRCAIALAGLGFLLTAAVSGVLRIFGLGSAALPIASLLGTFGVVVLLRQLALRDRRVKRAARAARAAAPPAKPVTEQADEAVEPPATEVFDAEAGRREGARLSAVELRQAALAVAVAAGDDSVRSSPDAKSGSWKPVDVPKPTYVAAAKAPRPAPEPLDLPAAPKPLGKPSLKQGTAEQAVATAATQAQATAKGQSALGNLDDVLQRRRA</sequence>
<organism evidence="3 4">
    <name type="scientific">Arthrobacter cavernae</name>
    <dbReference type="NCBI Taxonomy" id="2817681"/>
    <lineage>
        <taxon>Bacteria</taxon>
        <taxon>Bacillati</taxon>
        <taxon>Actinomycetota</taxon>
        <taxon>Actinomycetes</taxon>
        <taxon>Micrococcales</taxon>
        <taxon>Micrococcaceae</taxon>
        <taxon>Arthrobacter</taxon>
    </lineage>
</organism>
<feature type="transmembrane region" description="Helical" evidence="2">
    <location>
        <begin position="88"/>
        <end position="109"/>
    </location>
</feature>
<proteinExistence type="predicted"/>
<keyword evidence="2" id="KW-0472">Membrane</keyword>
<name>A0A939KLH6_9MICC</name>